<gene>
    <name evidence="1" type="ORF">K3G42_028920</name>
</gene>
<name>A0ACB8FJU4_9SAUR</name>
<reference evidence="1" key="1">
    <citation type="submission" date="2021-08" db="EMBL/GenBank/DDBJ databases">
        <title>The first chromosome-level gecko genome reveals the dynamic sex chromosomes of Neotropical dwarf geckos (Sphaerodactylidae: Sphaerodactylus).</title>
        <authorList>
            <person name="Pinto B.J."/>
            <person name="Keating S.E."/>
            <person name="Gamble T."/>
        </authorList>
    </citation>
    <scope>NUCLEOTIDE SEQUENCE</scope>
    <source>
        <strain evidence="1">TG3544</strain>
    </source>
</reference>
<protein>
    <submittedName>
        <fullName evidence="1">Uncharacterized protein</fullName>
    </submittedName>
</protein>
<evidence type="ECO:0000313" key="2">
    <source>
        <dbReference type="Proteomes" id="UP000827872"/>
    </source>
</evidence>
<accession>A0ACB8FJU4</accession>
<organism evidence="1 2">
    <name type="scientific">Sphaerodactylus townsendi</name>
    <dbReference type="NCBI Taxonomy" id="933632"/>
    <lineage>
        <taxon>Eukaryota</taxon>
        <taxon>Metazoa</taxon>
        <taxon>Chordata</taxon>
        <taxon>Craniata</taxon>
        <taxon>Vertebrata</taxon>
        <taxon>Euteleostomi</taxon>
        <taxon>Lepidosauria</taxon>
        <taxon>Squamata</taxon>
        <taxon>Bifurcata</taxon>
        <taxon>Gekkota</taxon>
        <taxon>Sphaerodactylidae</taxon>
        <taxon>Sphaerodactylus</taxon>
    </lineage>
</organism>
<proteinExistence type="predicted"/>
<sequence>MLSITPISTFNRKARNIGAVMRKTNMFMGLDGGTGWIMCKNCCPPTPDADATSGPGVNTDGADAAEDTDVITVGDDAGLLEDVEVEEGDEADAVMETGDDEAAIGDDRALFIDKSTGSVCVWKWSVDKESSSGSAFMLFSNRGTASISG</sequence>
<dbReference type="EMBL" id="CM037617">
    <property type="protein sequence ID" value="KAH8005482.1"/>
    <property type="molecule type" value="Genomic_DNA"/>
</dbReference>
<evidence type="ECO:0000313" key="1">
    <source>
        <dbReference type="EMBL" id="KAH8005482.1"/>
    </source>
</evidence>
<comment type="caution">
    <text evidence="1">The sequence shown here is derived from an EMBL/GenBank/DDBJ whole genome shotgun (WGS) entry which is preliminary data.</text>
</comment>
<dbReference type="Proteomes" id="UP000827872">
    <property type="component" value="Linkage Group LG04"/>
</dbReference>
<keyword evidence="2" id="KW-1185">Reference proteome</keyword>